<reference evidence="6" key="1">
    <citation type="submission" date="2015-07" db="EMBL/GenBank/DDBJ databases">
        <authorList>
            <consortium name="Consortium for Microbial Forensics and Genomics (microFORGE)"/>
            <person name="Knight B.M."/>
            <person name="Roberts D.P."/>
            <person name="Lin D."/>
            <person name="Hari K."/>
            <person name="Fletcher J."/>
            <person name="Melcher U."/>
            <person name="Blagden T."/>
            <person name="Winegar R.A."/>
        </authorList>
    </citation>
    <scope>NUCLEOTIDE SEQUENCE [LARGE SCALE GENOMIC DNA]</scope>
    <source>
        <strain evidence="6">DSM 23493</strain>
    </source>
</reference>
<dbReference type="Gene3D" id="3.40.50.12780">
    <property type="entry name" value="N-terminal domain of ligase-like"/>
    <property type="match status" value="1"/>
</dbReference>
<dbReference type="InterPro" id="IPR020845">
    <property type="entry name" value="AMP-binding_CS"/>
</dbReference>
<evidence type="ECO:0000259" key="3">
    <source>
        <dbReference type="Pfam" id="PF00501"/>
    </source>
</evidence>
<protein>
    <submittedName>
        <fullName evidence="5">Crotonobetainyl-CoA:carnitine CoA-transferase</fullName>
    </submittedName>
</protein>
<dbReference type="InterPro" id="IPR045851">
    <property type="entry name" value="AMP-bd_C_sf"/>
</dbReference>
<dbReference type="InterPro" id="IPR050237">
    <property type="entry name" value="ATP-dep_AMP-bd_enzyme"/>
</dbReference>
<dbReference type="InterPro" id="IPR042099">
    <property type="entry name" value="ANL_N_sf"/>
</dbReference>
<dbReference type="Pfam" id="PF13193">
    <property type="entry name" value="AMP-binding_C"/>
    <property type="match status" value="1"/>
</dbReference>
<evidence type="ECO:0000256" key="2">
    <source>
        <dbReference type="ARBA" id="ARBA00022598"/>
    </source>
</evidence>
<feature type="domain" description="AMP-binding enzyme C-terminal" evidence="4">
    <location>
        <begin position="432"/>
        <end position="507"/>
    </location>
</feature>
<evidence type="ECO:0000313" key="6">
    <source>
        <dbReference type="Proteomes" id="UP000037326"/>
    </source>
</evidence>
<dbReference type="InterPro" id="IPR025110">
    <property type="entry name" value="AMP-bd_C"/>
</dbReference>
<organism evidence="5 6">
    <name type="scientific">Lysinibacillus xylanilyticus</name>
    <dbReference type="NCBI Taxonomy" id="582475"/>
    <lineage>
        <taxon>Bacteria</taxon>
        <taxon>Bacillati</taxon>
        <taxon>Bacillota</taxon>
        <taxon>Bacilli</taxon>
        <taxon>Bacillales</taxon>
        <taxon>Bacillaceae</taxon>
        <taxon>Lysinibacillus</taxon>
    </lineage>
</organism>
<dbReference type="PATRIC" id="fig|582475.4.peg.1317"/>
<evidence type="ECO:0000256" key="1">
    <source>
        <dbReference type="ARBA" id="ARBA00006432"/>
    </source>
</evidence>
<gene>
    <name evidence="5" type="ORF">ACZ11_08835</name>
</gene>
<dbReference type="PROSITE" id="PS00455">
    <property type="entry name" value="AMP_BINDING"/>
    <property type="match status" value="1"/>
</dbReference>
<dbReference type="EMBL" id="LFXJ01000005">
    <property type="protein sequence ID" value="KMY32242.1"/>
    <property type="molecule type" value="Genomic_DNA"/>
</dbReference>
<dbReference type="PANTHER" id="PTHR43767:SF1">
    <property type="entry name" value="NONRIBOSOMAL PEPTIDE SYNTHASE PES1 (EUROFUNG)-RELATED"/>
    <property type="match status" value="1"/>
</dbReference>
<keyword evidence="2" id="KW-0436">Ligase</keyword>
<dbReference type="PANTHER" id="PTHR43767">
    <property type="entry name" value="LONG-CHAIN-FATTY-ACID--COA LIGASE"/>
    <property type="match status" value="1"/>
</dbReference>
<comment type="caution">
    <text evidence="5">The sequence shown here is derived from an EMBL/GenBank/DDBJ whole genome shotgun (WGS) entry which is preliminary data.</text>
</comment>
<name>A0A0K9FDB6_9BACI</name>
<dbReference type="OrthoDB" id="9778383at2"/>
<dbReference type="InterPro" id="IPR000873">
    <property type="entry name" value="AMP-dep_synth/lig_dom"/>
</dbReference>
<evidence type="ECO:0000259" key="4">
    <source>
        <dbReference type="Pfam" id="PF13193"/>
    </source>
</evidence>
<dbReference type="Gene3D" id="3.30.300.30">
    <property type="match status" value="1"/>
</dbReference>
<keyword evidence="5" id="KW-0808">Transferase</keyword>
<dbReference type="GeneID" id="96598362"/>
<dbReference type="AlphaFoldDB" id="A0A0K9FDB6"/>
<sequence>MDLIGNRTLRSVLRERIEQQPEKSFIRFEDSNGNYFEKNYGDFYQEIMRFSNALLKLGIKKGDHVVLHLPNNMEFFTAWFALAEIGGIMVPTNVLSPADEMEYIISHAEAVLIITEEDYIEKFVSIKSKTPTLQNIIVTRQQNSYEGVLYFSELIKNESDNNVHFPIVSSEDIVALLYTSGTTSRPKGVQVTHANYIYTGELMARSIALTPEDRTFIVLPLFHGNAQYYSTMSAIMVGASIAVTEKFSASRYFKQAKALGGTVGSLFAAPIRMILAKDYEKEAKDNPLRLILFAQTVAEHQLVQFEEQFDVKLLQLYGLTETVGIPLINPLFGIRKNMSIGRPSIGYEVQLVDEHGNPVNQGEIGQIAVKGEPGRTLMKGYFKNEQATNDTVIDNWLLTGDNARIDKDGYFYFVDRIKDMIKRSGENVAANEVESVLTEHPSVFEAAVIGVPDEMRDEAIKAYIILQTGATISEEALIAHCRERLAKFKVPDSIEFVADFPRTPVGKIQKHVLRNAILS</sequence>
<evidence type="ECO:0000313" key="5">
    <source>
        <dbReference type="EMBL" id="KMY32242.1"/>
    </source>
</evidence>
<dbReference type="RefSeq" id="WP_049665384.1">
    <property type="nucleotide sequence ID" value="NZ_LFXJ01000005.1"/>
</dbReference>
<accession>A0A0K9FDB6</accession>
<comment type="similarity">
    <text evidence="1">Belongs to the ATP-dependent AMP-binding enzyme family.</text>
</comment>
<dbReference type="GO" id="GO:0016878">
    <property type="term" value="F:acid-thiol ligase activity"/>
    <property type="evidence" value="ECO:0007669"/>
    <property type="project" value="UniProtKB-ARBA"/>
</dbReference>
<dbReference type="GO" id="GO:0016740">
    <property type="term" value="F:transferase activity"/>
    <property type="evidence" value="ECO:0007669"/>
    <property type="project" value="UniProtKB-KW"/>
</dbReference>
<feature type="domain" description="AMP-dependent synthetase/ligase" evidence="3">
    <location>
        <begin position="14"/>
        <end position="382"/>
    </location>
</feature>
<dbReference type="SUPFAM" id="SSF56801">
    <property type="entry name" value="Acetyl-CoA synthetase-like"/>
    <property type="match status" value="1"/>
</dbReference>
<dbReference type="Pfam" id="PF00501">
    <property type="entry name" value="AMP-binding"/>
    <property type="match status" value="1"/>
</dbReference>
<proteinExistence type="inferred from homology"/>
<dbReference type="FunFam" id="3.30.300.30:FF:000008">
    <property type="entry name" value="2,3-dihydroxybenzoate-AMP ligase"/>
    <property type="match status" value="1"/>
</dbReference>
<dbReference type="Proteomes" id="UP000037326">
    <property type="component" value="Unassembled WGS sequence"/>
</dbReference>